<evidence type="ECO:0000259" key="5">
    <source>
        <dbReference type="Pfam" id="PF03364"/>
    </source>
</evidence>
<proteinExistence type="inferred from homology"/>
<keyword evidence="7" id="KW-1185">Reference proteome</keyword>
<dbReference type="InterPro" id="IPR023393">
    <property type="entry name" value="START-like_dom_sf"/>
</dbReference>
<dbReference type="AlphaFoldDB" id="A0A194S9D1"/>
<evidence type="ECO:0000256" key="4">
    <source>
        <dbReference type="SAM" id="MobiDB-lite"/>
    </source>
</evidence>
<dbReference type="PANTHER" id="PTHR12901">
    <property type="entry name" value="SPERM PROTEIN HOMOLOG"/>
    <property type="match status" value="1"/>
</dbReference>
<feature type="domain" description="Coenzyme Q-binding protein COQ10 START" evidence="5">
    <location>
        <begin position="58"/>
        <end position="224"/>
    </location>
</feature>
<comment type="similarity">
    <text evidence="1">Belongs to the COQ10 family.</text>
</comment>
<name>A0A194S9D1_RHOGW</name>
<dbReference type="InterPro" id="IPR005031">
    <property type="entry name" value="COQ10_START"/>
</dbReference>
<dbReference type="CDD" id="cd07813">
    <property type="entry name" value="COQ10p_like"/>
    <property type="match status" value="1"/>
</dbReference>
<dbReference type="Proteomes" id="UP000053890">
    <property type="component" value="Unassembled WGS sequence"/>
</dbReference>
<dbReference type="STRING" id="578459.A0A194S9D1"/>
<dbReference type="OrthoDB" id="292693at2759"/>
<dbReference type="GO" id="GO:0045333">
    <property type="term" value="P:cellular respiration"/>
    <property type="evidence" value="ECO:0007669"/>
    <property type="project" value="InterPro"/>
</dbReference>
<dbReference type="GeneID" id="28974487"/>
<organism evidence="6 7">
    <name type="scientific">Rhodotorula graminis (strain WP1)</name>
    <dbReference type="NCBI Taxonomy" id="578459"/>
    <lineage>
        <taxon>Eukaryota</taxon>
        <taxon>Fungi</taxon>
        <taxon>Dikarya</taxon>
        <taxon>Basidiomycota</taxon>
        <taxon>Pucciniomycotina</taxon>
        <taxon>Microbotryomycetes</taxon>
        <taxon>Sporidiobolales</taxon>
        <taxon>Sporidiobolaceae</taxon>
        <taxon>Rhodotorula</taxon>
    </lineage>
</organism>
<dbReference type="Gene3D" id="3.30.530.20">
    <property type="match status" value="1"/>
</dbReference>
<gene>
    <name evidence="6" type="ORF">RHOBADRAFT_42286</name>
</gene>
<sequence length="234" mass="25693">MAALATKRVLALAPPGSRSLFGFPSPFASSSSSSPSSQRKGTLKQHGGIWHYREDKLMPYSPEELFTVIADVDSYQQFLPFTSSSRVLRAARLVVGPPSARRDEPVAERGWLKPGPEGERWDMDGELRIGAMGFDEGYVSLVEMEKHKWVKATAKDASMFRHLSTVWSFSPAPPSSSSSSSTPASSPSTRVDLYLSYAFASPLHAAAIQSVWDKVSALMVDRFEKRVGDVHGKR</sequence>
<dbReference type="OMA" id="IDGPFKY"/>
<dbReference type="GO" id="GO:0048039">
    <property type="term" value="F:ubiquinone binding"/>
    <property type="evidence" value="ECO:0007669"/>
    <property type="project" value="InterPro"/>
</dbReference>
<comment type="function">
    <text evidence="3">Required for the function of coenzyme Q in the respiratory chain. May serve as a chaperone or may be involved in the transport of Q6 from its site of synthesis to the catalytic sites of the respiratory complexes.</text>
</comment>
<evidence type="ECO:0000256" key="1">
    <source>
        <dbReference type="ARBA" id="ARBA00006885"/>
    </source>
</evidence>
<evidence type="ECO:0000256" key="3">
    <source>
        <dbReference type="ARBA" id="ARBA00024947"/>
    </source>
</evidence>
<accession>A0A194S9D1</accession>
<evidence type="ECO:0000256" key="2">
    <source>
        <dbReference type="ARBA" id="ARBA00011814"/>
    </source>
</evidence>
<dbReference type="PANTHER" id="PTHR12901:SF10">
    <property type="entry name" value="COENZYME Q-BINDING PROTEIN COQ10, MITOCHONDRIAL"/>
    <property type="match status" value="1"/>
</dbReference>
<feature type="compositionally biased region" description="Low complexity" evidence="4">
    <location>
        <begin position="24"/>
        <end position="37"/>
    </location>
</feature>
<comment type="subunit">
    <text evidence="2">Interacts with coenzyme Q.</text>
</comment>
<evidence type="ECO:0000313" key="7">
    <source>
        <dbReference type="Proteomes" id="UP000053890"/>
    </source>
</evidence>
<dbReference type="RefSeq" id="XP_018273124.1">
    <property type="nucleotide sequence ID" value="XM_018414039.1"/>
</dbReference>
<dbReference type="GO" id="GO:0005739">
    <property type="term" value="C:mitochondrion"/>
    <property type="evidence" value="ECO:0007669"/>
    <property type="project" value="TreeGrafter"/>
</dbReference>
<reference evidence="6 7" key="1">
    <citation type="journal article" date="2015" name="Front. Microbiol.">
        <title>Genome sequence of the plant growth promoting endophytic yeast Rhodotorula graminis WP1.</title>
        <authorList>
            <person name="Firrincieli A."/>
            <person name="Otillar R."/>
            <person name="Salamov A."/>
            <person name="Schmutz J."/>
            <person name="Khan Z."/>
            <person name="Redman R.S."/>
            <person name="Fleck N.D."/>
            <person name="Lindquist E."/>
            <person name="Grigoriev I.V."/>
            <person name="Doty S.L."/>
        </authorList>
    </citation>
    <scope>NUCLEOTIDE SEQUENCE [LARGE SCALE GENOMIC DNA]</scope>
    <source>
        <strain evidence="6 7">WP1</strain>
    </source>
</reference>
<protein>
    <recommendedName>
        <fullName evidence="5">Coenzyme Q-binding protein COQ10 START domain-containing protein</fullName>
    </recommendedName>
</protein>
<dbReference type="InterPro" id="IPR044996">
    <property type="entry name" value="COQ10-like"/>
</dbReference>
<dbReference type="Pfam" id="PF03364">
    <property type="entry name" value="Polyketide_cyc"/>
    <property type="match status" value="1"/>
</dbReference>
<dbReference type="SUPFAM" id="SSF55961">
    <property type="entry name" value="Bet v1-like"/>
    <property type="match status" value="1"/>
</dbReference>
<dbReference type="EMBL" id="KQ474075">
    <property type="protein sequence ID" value="KPV77075.1"/>
    <property type="molecule type" value="Genomic_DNA"/>
</dbReference>
<feature type="region of interest" description="Disordered" evidence="4">
    <location>
        <begin position="24"/>
        <end position="45"/>
    </location>
</feature>
<evidence type="ECO:0000313" key="6">
    <source>
        <dbReference type="EMBL" id="KPV77075.1"/>
    </source>
</evidence>